<evidence type="ECO:0000313" key="3">
    <source>
        <dbReference type="Proteomes" id="UP001205105"/>
    </source>
</evidence>
<accession>A0AAD5DXL7</accession>
<organism evidence="2 3">
    <name type="scientific">Chlorella ohadii</name>
    <dbReference type="NCBI Taxonomy" id="2649997"/>
    <lineage>
        <taxon>Eukaryota</taxon>
        <taxon>Viridiplantae</taxon>
        <taxon>Chlorophyta</taxon>
        <taxon>core chlorophytes</taxon>
        <taxon>Trebouxiophyceae</taxon>
        <taxon>Chlorellales</taxon>
        <taxon>Chlorellaceae</taxon>
        <taxon>Chlorella clade</taxon>
        <taxon>Chlorella</taxon>
    </lineage>
</organism>
<sequence length="250" mass="28269">MSGGGSSGKGTLNSFPVPSVVEDEERDAVDEEIHRDEDVSIKVTQSPGFLCHIEATAAFRMPARKLFKQVITHPDNAAIFRHMDRCVYRRVLQDDGRGHRKVKVAHEASWRFLLLHGKFTTKHQPAAAGPAAQVPHMPCADRSVQCIMRKFHGRWQIRPHPRDPDHASLSTLDQDLALGIYMPPPFDRILKRISCNQVKHIFEDVKKEADKVNRGKPTLKPWEEGSGRALVARGSLWRALSDFIHPLQTR</sequence>
<evidence type="ECO:0000313" key="2">
    <source>
        <dbReference type="EMBL" id="KAI7844258.1"/>
    </source>
</evidence>
<protein>
    <submittedName>
        <fullName evidence="2">Uncharacterized protein</fullName>
    </submittedName>
</protein>
<keyword evidence="3" id="KW-1185">Reference proteome</keyword>
<dbReference type="PANTHER" id="PTHR31385:SF1">
    <property type="entry name" value="PUTATIVE (DUF220)-RELATED"/>
    <property type="match status" value="1"/>
</dbReference>
<feature type="compositionally biased region" description="Acidic residues" evidence="1">
    <location>
        <begin position="21"/>
        <end position="30"/>
    </location>
</feature>
<comment type="caution">
    <text evidence="2">The sequence shown here is derived from an EMBL/GenBank/DDBJ whole genome shotgun (WGS) entry which is preliminary data.</text>
</comment>
<feature type="region of interest" description="Disordered" evidence="1">
    <location>
        <begin position="1"/>
        <end position="34"/>
    </location>
</feature>
<dbReference type="EMBL" id="JADXDR010000032">
    <property type="protein sequence ID" value="KAI7844258.1"/>
    <property type="molecule type" value="Genomic_DNA"/>
</dbReference>
<proteinExistence type="predicted"/>
<name>A0AAD5DXL7_9CHLO</name>
<dbReference type="Proteomes" id="UP001205105">
    <property type="component" value="Unassembled WGS sequence"/>
</dbReference>
<dbReference type="AlphaFoldDB" id="A0AAD5DXL7"/>
<reference evidence="2" key="1">
    <citation type="submission" date="2020-11" db="EMBL/GenBank/DDBJ databases">
        <title>Chlorella ohadii genome sequencing and assembly.</title>
        <authorList>
            <person name="Murik O."/>
            <person name="Treves H."/>
            <person name="Kedem I."/>
            <person name="Shotland Y."/>
            <person name="Kaplan A."/>
        </authorList>
    </citation>
    <scope>NUCLEOTIDE SEQUENCE</scope>
    <source>
        <strain evidence="2">1</strain>
    </source>
</reference>
<dbReference type="PANTHER" id="PTHR31385">
    <property type="entry name" value="PUTATIVE (DUF220)-RELATED"/>
    <property type="match status" value="1"/>
</dbReference>
<evidence type="ECO:0000256" key="1">
    <source>
        <dbReference type="SAM" id="MobiDB-lite"/>
    </source>
</evidence>
<gene>
    <name evidence="2" type="ORF">COHA_002056</name>
</gene>